<name>A0A2S2QAH0_9HEMI</name>
<dbReference type="AlphaFoldDB" id="A0A2S2QAH0"/>
<reference evidence="1" key="1">
    <citation type="submission" date="2018-04" db="EMBL/GenBank/DDBJ databases">
        <title>Transcriptome assembly of Sipha flava.</title>
        <authorList>
            <person name="Scully E.D."/>
            <person name="Geib S.M."/>
            <person name="Palmer N.A."/>
            <person name="Koch K."/>
            <person name="Bradshaw J."/>
            <person name="Heng-Moss T."/>
            <person name="Sarath G."/>
        </authorList>
    </citation>
    <scope>NUCLEOTIDE SEQUENCE</scope>
</reference>
<proteinExistence type="predicted"/>
<evidence type="ECO:0000313" key="1">
    <source>
        <dbReference type="EMBL" id="MBY74530.1"/>
    </source>
</evidence>
<organism evidence="1">
    <name type="scientific">Sipha flava</name>
    <name type="common">yellow sugarcane aphid</name>
    <dbReference type="NCBI Taxonomy" id="143950"/>
    <lineage>
        <taxon>Eukaryota</taxon>
        <taxon>Metazoa</taxon>
        <taxon>Ecdysozoa</taxon>
        <taxon>Arthropoda</taxon>
        <taxon>Hexapoda</taxon>
        <taxon>Insecta</taxon>
        <taxon>Pterygota</taxon>
        <taxon>Neoptera</taxon>
        <taxon>Paraneoptera</taxon>
        <taxon>Hemiptera</taxon>
        <taxon>Sternorrhyncha</taxon>
        <taxon>Aphidomorpha</taxon>
        <taxon>Aphidoidea</taxon>
        <taxon>Aphididae</taxon>
        <taxon>Sipha</taxon>
    </lineage>
</organism>
<accession>A0A2S2QAH0</accession>
<protein>
    <submittedName>
        <fullName evidence="1">Uncharacterized protein</fullName>
    </submittedName>
</protein>
<gene>
    <name evidence="1" type="ORF">g.75029</name>
</gene>
<sequence length="136" mass="16046">MAKVYDARDSWNVDLYSRDAHDTRRCRDGEAMQTMFDKKENKRERCRNTIANYITSTREHCDGGLPLYQHNITVSTTVKDIQVTQRPVEIGFPKRNKWIFAGKNFLCPYIILVLPTFSPFFCSYQHFFYHNGFVCC</sequence>
<dbReference type="EMBL" id="GGMS01005327">
    <property type="protein sequence ID" value="MBY74530.1"/>
    <property type="molecule type" value="Transcribed_RNA"/>
</dbReference>